<evidence type="ECO:0000256" key="1">
    <source>
        <dbReference type="ARBA" id="ARBA00004651"/>
    </source>
</evidence>
<dbReference type="PANTHER" id="PTHR24061">
    <property type="entry name" value="CALCIUM-SENSING RECEPTOR-RELATED"/>
    <property type="match status" value="1"/>
</dbReference>
<dbReference type="PANTHER" id="PTHR24061:SF0">
    <property type="entry name" value="C-FAMILY ODORANT RECEPTOR OLFCT1"/>
    <property type="match status" value="1"/>
</dbReference>
<dbReference type="PRINTS" id="PR00248">
    <property type="entry name" value="GPCRMGR"/>
</dbReference>
<proteinExistence type="inferred from homology"/>
<dbReference type="SUPFAM" id="SSF53822">
    <property type="entry name" value="Periplasmic binding protein-like I"/>
    <property type="match status" value="1"/>
</dbReference>
<keyword evidence="6 12" id="KW-1133">Transmembrane helix</keyword>
<organism evidence="14 15">
    <name type="scientific">Pleurodeles waltl</name>
    <name type="common">Iberian ribbed newt</name>
    <dbReference type="NCBI Taxonomy" id="8319"/>
    <lineage>
        <taxon>Eukaryota</taxon>
        <taxon>Metazoa</taxon>
        <taxon>Chordata</taxon>
        <taxon>Craniata</taxon>
        <taxon>Vertebrata</taxon>
        <taxon>Euteleostomi</taxon>
        <taxon>Amphibia</taxon>
        <taxon>Batrachia</taxon>
        <taxon>Caudata</taxon>
        <taxon>Salamandroidea</taxon>
        <taxon>Salamandridae</taxon>
        <taxon>Pleurodelinae</taxon>
        <taxon>Pleurodeles</taxon>
    </lineage>
</organism>
<dbReference type="InterPro" id="IPR000337">
    <property type="entry name" value="GPCR_3"/>
</dbReference>
<keyword evidence="8 12" id="KW-0472">Membrane</keyword>
<dbReference type="Pfam" id="PF00003">
    <property type="entry name" value="7tm_3"/>
    <property type="match status" value="1"/>
</dbReference>
<accession>A0AAV7KP97</accession>
<keyword evidence="5" id="KW-0732">Signal</keyword>
<evidence type="ECO:0000313" key="15">
    <source>
        <dbReference type="Proteomes" id="UP001066276"/>
    </source>
</evidence>
<feature type="domain" description="G-protein coupled receptors family 3 profile" evidence="13">
    <location>
        <begin position="170"/>
        <end position="434"/>
    </location>
</feature>
<gene>
    <name evidence="14" type="ORF">NDU88_000579</name>
</gene>
<evidence type="ECO:0000256" key="10">
    <source>
        <dbReference type="ARBA" id="ARBA00023180"/>
    </source>
</evidence>
<keyword evidence="7" id="KW-0297">G-protein coupled receptor</keyword>
<evidence type="ECO:0000256" key="7">
    <source>
        <dbReference type="ARBA" id="ARBA00023040"/>
    </source>
</evidence>
<feature type="transmembrane region" description="Helical" evidence="12">
    <location>
        <begin position="207"/>
        <end position="228"/>
    </location>
</feature>
<dbReference type="Pfam" id="PF07562">
    <property type="entry name" value="NCD3G"/>
    <property type="match status" value="1"/>
</dbReference>
<evidence type="ECO:0000256" key="9">
    <source>
        <dbReference type="ARBA" id="ARBA00023170"/>
    </source>
</evidence>
<reference evidence="14" key="1">
    <citation type="journal article" date="2022" name="bioRxiv">
        <title>Sequencing and chromosome-scale assembly of the giantPleurodeles waltlgenome.</title>
        <authorList>
            <person name="Brown T."/>
            <person name="Elewa A."/>
            <person name="Iarovenko S."/>
            <person name="Subramanian E."/>
            <person name="Araus A.J."/>
            <person name="Petzold A."/>
            <person name="Susuki M."/>
            <person name="Suzuki K.-i.T."/>
            <person name="Hayashi T."/>
            <person name="Toyoda A."/>
            <person name="Oliveira C."/>
            <person name="Osipova E."/>
            <person name="Leigh N.D."/>
            <person name="Simon A."/>
            <person name="Yun M.H."/>
        </authorList>
    </citation>
    <scope>NUCLEOTIDE SEQUENCE</scope>
    <source>
        <strain evidence="14">20211129_DDA</strain>
        <tissue evidence="14">Liver</tissue>
    </source>
</reference>
<keyword evidence="4 12" id="KW-0812">Transmembrane</keyword>
<dbReference type="InterPro" id="IPR011500">
    <property type="entry name" value="GPCR_3_9-Cys_dom"/>
</dbReference>
<evidence type="ECO:0000256" key="11">
    <source>
        <dbReference type="ARBA" id="ARBA00023224"/>
    </source>
</evidence>
<feature type="transmembrane region" description="Helical" evidence="12">
    <location>
        <begin position="364"/>
        <end position="384"/>
    </location>
</feature>
<dbReference type="GO" id="GO:0004930">
    <property type="term" value="F:G protein-coupled receptor activity"/>
    <property type="evidence" value="ECO:0007669"/>
    <property type="project" value="UniProtKB-KW"/>
</dbReference>
<feature type="transmembrane region" description="Helical" evidence="12">
    <location>
        <begin position="173"/>
        <end position="195"/>
    </location>
</feature>
<dbReference type="Proteomes" id="UP001066276">
    <property type="component" value="Chromosome 12"/>
</dbReference>
<evidence type="ECO:0000256" key="4">
    <source>
        <dbReference type="ARBA" id="ARBA00022692"/>
    </source>
</evidence>
<evidence type="ECO:0000313" key="14">
    <source>
        <dbReference type="EMBL" id="KAJ1080362.1"/>
    </source>
</evidence>
<dbReference type="AlphaFoldDB" id="A0AAV7KP97"/>
<evidence type="ECO:0000256" key="5">
    <source>
        <dbReference type="ARBA" id="ARBA00022729"/>
    </source>
</evidence>
<comment type="caution">
    <text evidence="14">The sequence shown here is derived from an EMBL/GenBank/DDBJ whole genome shotgun (WGS) entry which is preliminary data.</text>
</comment>
<dbReference type="InterPro" id="IPR038550">
    <property type="entry name" value="GPCR_3_9-Cys_sf"/>
</dbReference>
<dbReference type="InterPro" id="IPR028082">
    <property type="entry name" value="Peripla_BP_I"/>
</dbReference>
<dbReference type="PROSITE" id="PS50259">
    <property type="entry name" value="G_PROTEIN_RECEP_F3_4"/>
    <property type="match status" value="1"/>
</dbReference>
<dbReference type="Gene3D" id="3.40.50.2300">
    <property type="match status" value="1"/>
</dbReference>
<keyword evidence="9" id="KW-0675">Receptor</keyword>
<dbReference type="InterPro" id="IPR004073">
    <property type="entry name" value="GPCR_3_vmron_rcpt_2"/>
</dbReference>
<dbReference type="GO" id="GO:0005886">
    <property type="term" value="C:plasma membrane"/>
    <property type="evidence" value="ECO:0007669"/>
    <property type="project" value="UniProtKB-SubCell"/>
</dbReference>
<evidence type="ECO:0000256" key="8">
    <source>
        <dbReference type="ARBA" id="ARBA00023136"/>
    </source>
</evidence>
<sequence length="439" mass="49296">MMVSGFQEEDLVVRQQEKLLQYVRQVRFEANLQEEIYFDDNGYTPPLFDVINWKMNAKGSVSFIKVGTFNTSAPRGQDLFIDSSAILWKSDDQKPTRSVCSESCSPGNRKFERQGEPACCFDCLSCSVGEIANQSDSTECIKCPDDQWPNLRQDKCLPKKVEFLTFSEPLGTLLASVAVTGSLLPFTILLIFIKHQDTPIVKANHRALSYALLVALAVCFLCSLMFIGRPSVWTCRLRQAAFGTVFTFSLSCMLAKTIVVVFAFKATKPNSQLRRYVGPKLPNCVVFFSTLLQVMVCTSWLASWPPFPEKNMTSQLGKIIIECNEGSTKAFWCMLGYMCLLAGISFVIAFLARNLPDSFNEAKHITFSMLVCGSVWISFIPAYLSIWGKHMVAVEIFAILASCTGLVMCMFVPKCYIILLRPDMNTKEYLLGSKTNKKR</sequence>
<feature type="transmembrane region" description="Helical" evidence="12">
    <location>
        <begin position="240"/>
        <end position="264"/>
    </location>
</feature>
<feature type="transmembrane region" description="Helical" evidence="12">
    <location>
        <begin position="334"/>
        <end position="352"/>
    </location>
</feature>
<name>A0AAV7KP97_PLEWA</name>
<dbReference type="InterPro" id="IPR017979">
    <property type="entry name" value="GPCR_3_CS"/>
</dbReference>
<keyword evidence="11" id="KW-0807">Transducer</keyword>
<dbReference type="CDD" id="cd15283">
    <property type="entry name" value="7tmC_V2R_pheromone"/>
    <property type="match status" value="1"/>
</dbReference>
<keyword evidence="3" id="KW-1003">Cell membrane</keyword>
<evidence type="ECO:0000256" key="6">
    <source>
        <dbReference type="ARBA" id="ARBA00022989"/>
    </source>
</evidence>
<comment type="similarity">
    <text evidence="2">Belongs to the G-protein coupled receptor 3 family.</text>
</comment>
<feature type="transmembrane region" description="Helical" evidence="12">
    <location>
        <begin position="396"/>
        <end position="419"/>
    </location>
</feature>
<protein>
    <recommendedName>
        <fullName evidence="13">G-protein coupled receptors family 3 profile domain-containing protein</fullName>
    </recommendedName>
</protein>
<dbReference type="Gene3D" id="2.10.50.30">
    <property type="entry name" value="GPCR, family 3, nine cysteines domain"/>
    <property type="match status" value="1"/>
</dbReference>
<dbReference type="FunFam" id="2.10.50.30:FF:000002">
    <property type="entry name" value="Vomeronasal 2 receptor, h1"/>
    <property type="match status" value="1"/>
</dbReference>
<dbReference type="InterPro" id="IPR000068">
    <property type="entry name" value="GPCR_3_Ca_sens_rcpt-rel"/>
</dbReference>
<dbReference type="EMBL" id="JANPWB010000016">
    <property type="protein sequence ID" value="KAJ1080362.1"/>
    <property type="molecule type" value="Genomic_DNA"/>
</dbReference>
<dbReference type="InterPro" id="IPR017978">
    <property type="entry name" value="GPCR_3_C"/>
</dbReference>
<comment type="subcellular location">
    <subcellularLocation>
        <location evidence="1">Cell membrane</location>
        <topology evidence="1">Multi-pass membrane protein</topology>
    </subcellularLocation>
</comment>
<keyword evidence="10" id="KW-0325">Glycoprotein</keyword>
<evidence type="ECO:0000256" key="2">
    <source>
        <dbReference type="ARBA" id="ARBA00007242"/>
    </source>
</evidence>
<evidence type="ECO:0000256" key="12">
    <source>
        <dbReference type="SAM" id="Phobius"/>
    </source>
</evidence>
<dbReference type="PROSITE" id="PS00981">
    <property type="entry name" value="G_PROTEIN_RECEP_F3_3"/>
    <property type="match status" value="1"/>
</dbReference>
<feature type="transmembrane region" description="Helical" evidence="12">
    <location>
        <begin position="284"/>
        <end position="302"/>
    </location>
</feature>
<evidence type="ECO:0000259" key="13">
    <source>
        <dbReference type="PROSITE" id="PS50259"/>
    </source>
</evidence>
<evidence type="ECO:0000256" key="3">
    <source>
        <dbReference type="ARBA" id="ARBA00022475"/>
    </source>
</evidence>
<keyword evidence="15" id="KW-1185">Reference proteome</keyword>
<dbReference type="PRINTS" id="PR01535">
    <property type="entry name" value="VOMERONASL2R"/>
</dbReference>